<evidence type="ECO:0000313" key="1">
    <source>
        <dbReference type="EMBL" id="CAJ35950.1"/>
    </source>
</evidence>
<dbReference type="STRING" id="351160.RCIX533"/>
<dbReference type="PANTHER" id="PTHR47197:SF3">
    <property type="entry name" value="DIHYDRO-HEME D1 DEHYDROGENASE"/>
    <property type="match status" value="1"/>
</dbReference>
<dbReference type="InterPro" id="IPR015943">
    <property type="entry name" value="WD40/YVTN_repeat-like_dom_sf"/>
</dbReference>
<dbReference type="InterPro" id="IPR051200">
    <property type="entry name" value="Host-pathogen_enzymatic-act"/>
</dbReference>
<gene>
    <name evidence="1" type="ORF">RCIX533</name>
</gene>
<dbReference type="Pfam" id="PF02239">
    <property type="entry name" value="Cytochrom_D1"/>
    <property type="match status" value="1"/>
</dbReference>
<dbReference type="eggNOG" id="arCOG02505">
    <property type="taxonomic scope" value="Archaea"/>
</dbReference>
<dbReference type="EMBL" id="AM114193">
    <property type="protein sequence ID" value="CAJ35950.1"/>
    <property type="molecule type" value="Genomic_DNA"/>
</dbReference>
<dbReference type="Proteomes" id="UP000000663">
    <property type="component" value="Chromosome"/>
</dbReference>
<dbReference type="Gene3D" id="2.130.10.10">
    <property type="entry name" value="YVTN repeat-like/Quinoprotein amine dehydrogenase"/>
    <property type="match status" value="2"/>
</dbReference>
<sequence>MPLSRLSRTALIAMLCTIVLAFSAFSGCLSGLPVQGKFTEPRAYICQADAGIVSVLNQTSGATVAKIEMPARPLGAAVSRDGGRVYVSNGRNVSIIDARTNKITGSIPTRAPTTGHLAVSPDDKRLFVVCDGGLSIIDLARGKGNESAFVEGVTAMDIGTSKDGKYVFTTDWARCALQVTNTQTGRLEMTINLLSRDLPQGSTTWKGEQVALAGQAAGLDVSPDGKQAAVGIRDGSFVPIVDLQSLSVKETISLNGTSYQGVAYSPDGSRLYLAHYDGNRIVALDTQTYGLAGYIPVGEKPMMIEITPDGKLMYVTHEHSEVKVVSLPDGTLLKTLNMIVSGNGKTIAFNPAAAD</sequence>
<dbReference type="PROSITE" id="PS51257">
    <property type="entry name" value="PROKAR_LIPOPROTEIN"/>
    <property type="match status" value="1"/>
</dbReference>
<accession>Q0W6P3</accession>
<reference evidence="1 2" key="1">
    <citation type="journal article" date="2006" name="Science">
        <title>Genome of rice cluster I archaea -- the key methane producers in the rice rhizosphere.</title>
        <authorList>
            <person name="Erkel C."/>
            <person name="Kube M."/>
            <person name="Reinhardt R."/>
            <person name="Liesack W."/>
        </authorList>
    </citation>
    <scope>NUCLEOTIDE SEQUENCE [LARGE SCALE GENOMIC DNA]</scope>
    <source>
        <strain evidence="2">DSM 22066 / NBRC 105507 / MRE50</strain>
    </source>
</reference>
<evidence type="ECO:0000313" key="2">
    <source>
        <dbReference type="Proteomes" id="UP000000663"/>
    </source>
</evidence>
<dbReference type="InterPro" id="IPR011044">
    <property type="entry name" value="Quino_amine_DH_bsu"/>
</dbReference>
<protein>
    <submittedName>
        <fullName evidence="1">Uncharacterized protein</fullName>
    </submittedName>
</protein>
<dbReference type="PANTHER" id="PTHR47197">
    <property type="entry name" value="PROTEIN NIRF"/>
    <property type="match status" value="1"/>
</dbReference>
<proteinExistence type="predicted"/>
<dbReference type="KEGG" id="rci:RCIX533"/>
<keyword evidence="2" id="KW-1185">Reference proteome</keyword>
<name>Q0W6P3_METAR</name>
<organism evidence="1 2">
    <name type="scientific">Methanocella arvoryzae (strain DSM 22066 / NBRC 105507 / MRE50)</name>
    <dbReference type="NCBI Taxonomy" id="351160"/>
    <lineage>
        <taxon>Archaea</taxon>
        <taxon>Methanobacteriati</taxon>
        <taxon>Methanobacteriota</taxon>
        <taxon>Stenosarchaea group</taxon>
        <taxon>Methanomicrobia</taxon>
        <taxon>Methanocellales</taxon>
        <taxon>Methanocellaceae</taxon>
        <taxon>Methanocella</taxon>
    </lineage>
</organism>
<dbReference type="AlphaFoldDB" id="Q0W6P3"/>
<dbReference type="SUPFAM" id="SSF50969">
    <property type="entry name" value="YVTN repeat-like/Quinoprotein amine dehydrogenase"/>
    <property type="match status" value="1"/>
</dbReference>